<sequence>MARRAYLTIFYTIGIAAVVVPVLVTVFHSATDKKLLSLITANTPISGFYGPGSWWAWLITLGMTHAHSFVATAEPEEWDYDLIAVSGYIVAAAIDLTLKARAIGKLGESACGSPLLPALFCAERVVWVGSGSSLFTIATATFVGRSRGLRRVATALIPLFFIAIALRFTSVAHHSIFGTHLNSPCMLSDGSMLRHKDISPGFPLADLPLLIIPAIEMVPKLYRSPDFWLGFVPFPMLLAVIILDDENHRLIAMALFPVLPVILVVVIILALLAISVIVSPLVYILAFFPETGSFPLTGMSVKDMDQLAALLGVGFIAALRSGTQILKALGPAR</sequence>
<keyword evidence="1" id="KW-1133">Transmembrane helix</keyword>
<organism evidence="2 3">
    <name type="scientific">Mycena sanguinolenta</name>
    <dbReference type="NCBI Taxonomy" id="230812"/>
    <lineage>
        <taxon>Eukaryota</taxon>
        <taxon>Fungi</taxon>
        <taxon>Dikarya</taxon>
        <taxon>Basidiomycota</taxon>
        <taxon>Agaricomycotina</taxon>
        <taxon>Agaricomycetes</taxon>
        <taxon>Agaricomycetidae</taxon>
        <taxon>Agaricales</taxon>
        <taxon>Marasmiineae</taxon>
        <taxon>Mycenaceae</taxon>
        <taxon>Mycena</taxon>
    </lineage>
</organism>
<evidence type="ECO:0000313" key="3">
    <source>
        <dbReference type="Proteomes" id="UP000623467"/>
    </source>
</evidence>
<feature type="transmembrane region" description="Helical" evidence="1">
    <location>
        <begin position="255"/>
        <end position="288"/>
    </location>
</feature>
<feature type="transmembrane region" description="Helical" evidence="1">
    <location>
        <begin position="155"/>
        <end position="177"/>
    </location>
</feature>
<keyword evidence="1" id="KW-0472">Membrane</keyword>
<gene>
    <name evidence="2" type="ORF">MSAN_02300400</name>
</gene>
<reference evidence="2" key="1">
    <citation type="submission" date="2020-05" db="EMBL/GenBank/DDBJ databases">
        <title>Mycena genomes resolve the evolution of fungal bioluminescence.</title>
        <authorList>
            <person name="Tsai I.J."/>
        </authorList>
    </citation>
    <scope>NUCLEOTIDE SEQUENCE</scope>
    <source>
        <strain evidence="2">160909Yilan</strain>
    </source>
</reference>
<proteinExistence type="predicted"/>
<dbReference type="AlphaFoldDB" id="A0A8H7CHT1"/>
<feature type="transmembrane region" description="Helical" evidence="1">
    <location>
        <begin position="227"/>
        <end position="243"/>
    </location>
</feature>
<evidence type="ECO:0000256" key="1">
    <source>
        <dbReference type="SAM" id="Phobius"/>
    </source>
</evidence>
<accession>A0A8H7CHT1</accession>
<dbReference type="Proteomes" id="UP000623467">
    <property type="component" value="Unassembled WGS sequence"/>
</dbReference>
<evidence type="ECO:0000313" key="2">
    <source>
        <dbReference type="EMBL" id="KAF7336462.1"/>
    </source>
</evidence>
<protein>
    <submittedName>
        <fullName evidence="2">Uncharacterized protein</fullName>
    </submittedName>
</protein>
<feature type="transmembrane region" description="Helical" evidence="1">
    <location>
        <begin position="308"/>
        <end position="329"/>
    </location>
</feature>
<feature type="transmembrane region" description="Helical" evidence="1">
    <location>
        <begin position="7"/>
        <end position="28"/>
    </location>
</feature>
<dbReference type="EMBL" id="JACAZH010000037">
    <property type="protein sequence ID" value="KAF7336462.1"/>
    <property type="molecule type" value="Genomic_DNA"/>
</dbReference>
<keyword evidence="3" id="KW-1185">Reference proteome</keyword>
<dbReference type="OrthoDB" id="3550824at2759"/>
<comment type="caution">
    <text evidence="2">The sequence shown here is derived from an EMBL/GenBank/DDBJ whole genome shotgun (WGS) entry which is preliminary data.</text>
</comment>
<keyword evidence="1" id="KW-0812">Transmembrane</keyword>
<name>A0A8H7CHT1_9AGAR</name>